<dbReference type="Proteomes" id="UP000502677">
    <property type="component" value="Chromosome"/>
</dbReference>
<proteinExistence type="predicted"/>
<dbReference type="AlphaFoldDB" id="A0A6G7XJ99"/>
<dbReference type="RefSeq" id="WP_166292897.1">
    <property type="nucleotide sequence ID" value="NZ_CP049863.1"/>
</dbReference>
<dbReference type="EMBL" id="CP049863">
    <property type="protein sequence ID" value="QIK64592.1"/>
    <property type="molecule type" value="Genomic_DNA"/>
</dbReference>
<feature type="compositionally biased region" description="Basic residues" evidence="1">
    <location>
        <begin position="186"/>
        <end position="196"/>
    </location>
</feature>
<dbReference type="KEGG" id="lvi:G7068_16215"/>
<evidence type="ECO:0000256" key="1">
    <source>
        <dbReference type="SAM" id="MobiDB-lite"/>
    </source>
</evidence>
<evidence type="ECO:0000313" key="3">
    <source>
        <dbReference type="Proteomes" id="UP000502677"/>
    </source>
</evidence>
<sequence length="196" mass="21874">MTKTALRIRESGALEKKGTKGTYPITVITSGRGSSGEYSAELLRSEHAAFDNSVSFMDHPEYSFAPHERSVLKIGGRIVGETWVEELADDQVAVRANWKPRAEYAEFVEEFFDLLGISIFIEAFGVHNEERDVYEVKHFNAEDPYKSVDIVVAAGRGGRFDAAAESARAIESSLGTPELETSLTPKPRRWRKKETC</sequence>
<feature type="region of interest" description="Disordered" evidence="1">
    <location>
        <begin position="171"/>
        <end position="196"/>
    </location>
</feature>
<evidence type="ECO:0000313" key="2">
    <source>
        <dbReference type="EMBL" id="QIK64592.1"/>
    </source>
</evidence>
<organism evidence="2 3">
    <name type="scientific">Leucobacter viscericola</name>
    <dbReference type="NCBI Taxonomy" id="2714935"/>
    <lineage>
        <taxon>Bacteria</taxon>
        <taxon>Bacillati</taxon>
        <taxon>Actinomycetota</taxon>
        <taxon>Actinomycetes</taxon>
        <taxon>Micrococcales</taxon>
        <taxon>Microbacteriaceae</taxon>
        <taxon>Leucobacter</taxon>
    </lineage>
</organism>
<name>A0A6G7XJ99_9MICO</name>
<protein>
    <submittedName>
        <fullName evidence="2">Uncharacterized protein</fullName>
    </submittedName>
</protein>
<reference evidence="2 3" key="1">
    <citation type="submission" date="2020-03" db="EMBL/GenBank/DDBJ databases">
        <title>Leucobacter sp. nov., isolated from beetles.</title>
        <authorList>
            <person name="Hyun D.-W."/>
            <person name="Bae J.-W."/>
        </authorList>
    </citation>
    <scope>NUCLEOTIDE SEQUENCE [LARGE SCALE GENOMIC DNA]</scope>
    <source>
        <strain evidence="2 3">HDW9C</strain>
    </source>
</reference>
<accession>A0A6G7XJ99</accession>
<gene>
    <name evidence="2" type="ORF">G7068_16215</name>
</gene>
<keyword evidence="3" id="KW-1185">Reference proteome</keyword>